<dbReference type="SUPFAM" id="SSF103473">
    <property type="entry name" value="MFS general substrate transporter"/>
    <property type="match status" value="1"/>
</dbReference>
<reference evidence="8" key="1">
    <citation type="submission" date="2015-01" db="EMBL/GenBank/DDBJ databases">
        <title>The Genome Sequence of Cryptococcus gattii MMRL2647.</title>
        <authorList>
            <consortium name="The Broad Institute Genomics Platform"/>
            <person name="Cuomo C."/>
            <person name="Litvintseva A."/>
            <person name="Chen Y."/>
            <person name="Heitman J."/>
            <person name="Sun S."/>
            <person name="Springer D."/>
            <person name="Dromer F."/>
            <person name="Young S."/>
            <person name="Zeng Q."/>
            <person name="Gargeya S."/>
            <person name="Abouelleil A."/>
            <person name="Alvarado L."/>
            <person name="Chapman S.B."/>
            <person name="Gainer-Dewar J."/>
            <person name="Goldberg J."/>
            <person name="Griggs A."/>
            <person name="Gujja S."/>
            <person name="Hansen M."/>
            <person name="Howarth C."/>
            <person name="Imamovic A."/>
            <person name="Larimer J."/>
            <person name="Murphy C."/>
            <person name="Naylor J."/>
            <person name="Pearson M."/>
            <person name="Priest M."/>
            <person name="Roberts A."/>
            <person name="Saif S."/>
            <person name="Shea T."/>
            <person name="Sykes S."/>
            <person name="Wortman J."/>
            <person name="Nusbaum C."/>
            <person name="Birren B."/>
        </authorList>
    </citation>
    <scope>NUCLEOTIDE SEQUENCE [LARGE SCALE GENOMIC DNA]</scope>
    <source>
        <strain evidence="8">IND107</strain>
    </source>
</reference>
<evidence type="ECO:0000256" key="1">
    <source>
        <dbReference type="ARBA" id="ARBA00004141"/>
    </source>
</evidence>
<dbReference type="GeneID" id="91993113"/>
<keyword evidence="2 6" id="KW-0812">Transmembrane</keyword>
<dbReference type="EMBL" id="ATAM02000012">
    <property type="protein sequence ID" value="KAL0242070.1"/>
    <property type="molecule type" value="Genomic_DNA"/>
</dbReference>
<sequence>MATVMYLTDAYEKYASSALSAASLGRNTFAAFLPLASQNLFNNLGFHWAGSLLGFLALVLSGVPILLFFKGRYLRSKSPFIAEATFDQGDSEERHKTNKVEKNKGLGGPAGQAKPTAPTIGR</sequence>
<evidence type="ECO:0000256" key="3">
    <source>
        <dbReference type="ARBA" id="ARBA00022989"/>
    </source>
</evidence>
<dbReference type="PANTHER" id="PTHR23502:SF61">
    <property type="entry name" value="MULTIDRUG TRANSPORTER, PUTATIVE (AFU_ORTHOLOGUE AFUA_3G02780)-RELATED"/>
    <property type="match status" value="1"/>
</dbReference>
<protein>
    <submittedName>
        <fullName evidence="7">Uncharacterized protein</fullName>
    </submittedName>
</protein>
<dbReference type="Proteomes" id="UP000054399">
    <property type="component" value="Unassembled WGS sequence"/>
</dbReference>
<dbReference type="InterPro" id="IPR036259">
    <property type="entry name" value="MFS_trans_sf"/>
</dbReference>
<comment type="subcellular location">
    <subcellularLocation>
        <location evidence="1">Membrane</location>
        <topology evidence="1">Multi-pass membrane protein</topology>
    </subcellularLocation>
</comment>
<proteinExistence type="predicted"/>
<evidence type="ECO:0000313" key="7">
    <source>
        <dbReference type="EMBL" id="KAL0242070.1"/>
    </source>
</evidence>
<gene>
    <name evidence="7" type="ORF">I308_106258</name>
</gene>
<organism evidence="7 8">
    <name type="scientific">Cryptococcus tetragattii IND107</name>
    <dbReference type="NCBI Taxonomy" id="1296105"/>
    <lineage>
        <taxon>Eukaryota</taxon>
        <taxon>Fungi</taxon>
        <taxon>Dikarya</taxon>
        <taxon>Basidiomycota</taxon>
        <taxon>Agaricomycotina</taxon>
        <taxon>Tremellomycetes</taxon>
        <taxon>Tremellales</taxon>
        <taxon>Cryptococcaceae</taxon>
        <taxon>Cryptococcus</taxon>
        <taxon>Cryptococcus gattii species complex</taxon>
    </lineage>
</organism>
<keyword evidence="3 6" id="KW-1133">Transmembrane helix</keyword>
<evidence type="ECO:0000256" key="5">
    <source>
        <dbReference type="SAM" id="MobiDB-lite"/>
    </source>
</evidence>
<dbReference type="PANTHER" id="PTHR23502">
    <property type="entry name" value="MAJOR FACILITATOR SUPERFAMILY"/>
    <property type="match status" value="1"/>
</dbReference>
<keyword evidence="4 6" id="KW-0472">Membrane</keyword>
<feature type="region of interest" description="Disordered" evidence="5">
    <location>
        <begin position="87"/>
        <end position="122"/>
    </location>
</feature>
<feature type="compositionally biased region" description="Basic and acidic residues" evidence="5">
    <location>
        <begin position="91"/>
        <end position="104"/>
    </location>
</feature>
<feature type="transmembrane region" description="Helical" evidence="6">
    <location>
        <begin position="46"/>
        <end position="69"/>
    </location>
</feature>
<reference evidence="7 8" key="2">
    <citation type="submission" date="2024-01" db="EMBL/GenBank/DDBJ databases">
        <title>Comparative genomics of Cryptococcus and Kwoniella reveals pathogenesis evolution and contrasting modes of karyotype evolution via chromosome fusion or intercentromeric recombination.</title>
        <authorList>
            <person name="Coelho M.A."/>
            <person name="David-Palma M."/>
            <person name="Shea T."/>
            <person name="Bowers K."/>
            <person name="Mcginley-Smith S."/>
            <person name="Mohammad A.W."/>
            <person name="Gnirke A."/>
            <person name="Yurkov A.M."/>
            <person name="Nowrousian M."/>
            <person name="Sun S."/>
            <person name="Cuomo C.A."/>
            <person name="Heitman J."/>
        </authorList>
    </citation>
    <scope>NUCLEOTIDE SEQUENCE [LARGE SCALE GENOMIC DNA]</scope>
    <source>
        <strain evidence="7 8">IND107</strain>
    </source>
</reference>
<evidence type="ECO:0000256" key="4">
    <source>
        <dbReference type="ARBA" id="ARBA00023136"/>
    </source>
</evidence>
<evidence type="ECO:0000256" key="6">
    <source>
        <dbReference type="SAM" id="Phobius"/>
    </source>
</evidence>
<keyword evidence="8" id="KW-1185">Reference proteome</keyword>
<evidence type="ECO:0000313" key="8">
    <source>
        <dbReference type="Proteomes" id="UP000054399"/>
    </source>
</evidence>
<name>A0ABR3BJU7_9TREE</name>
<comment type="caution">
    <text evidence="7">The sequence shown here is derived from an EMBL/GenBank/DDBJ whole genome shotgun (WGS) entry which is preliminary data.</text>
</comment>
<evidence type="ECO:0000256" key="2">
    <source>
        <dbReference type="ARBA" id="ARBA00022692"/>
    </source>
</evidence>
<dbReference type="RefSeq" id="XP_066611452.1">
    <property type="nucleotide sequence ID" value="XM_066760691.1"/>
</dbReference>
<accession>A0ABR3BJU7</accession>